<dbReference type="InterPro" id="IPR015991">
    <property type="entry name" value="TatD/YcfH-like"/>
</dbReference>
<dbReference type="FunFam" id="3.20.20.140:FF:000005">
    <property type="entry name" value="TatD family hydrolase"/>
    <property type="match status" value="1"/>
</dbReference>
<dbReference type="InterPro" id="IPR018228">
    <property type="entry name" value="DNase_TatD-rel_CS"/>
</dbReference>
<dbReference type="PROSITE" id="PS01137">
    <property type="entry name" value="TATD_1"/>
    <property type="match status" value="1"/>
</dbReference>
<comment type="similarity">
    <text evidence="1">Belongs to the metallo-dependent hydrolases superfamily. TatD-type hydrolase family.</text>
</comment>
<dbReference type="Proteomes" id="UP000189462">
    <property type="component" value="Unassembled WGS sequence"/>
</dbReference>
<evidence type="ECO:0000256" key="3">
    <source>
        <dbReference type="ARBA" id="ARBA00022801"/>
    </source>
</evidence>
<dbReference type="STRING" id="108003.B1C78_16810"/>
<feature type="binding site" evidence="4">
    <location>
        <position position="205"/>
    </location>
    <ligand>
        <name>a divalent metal cation</name>
        <dbReference type="ChEBI" id="CHEBI:60240"/>
        <label>1</label>
    </ligand>
</feature>
<evidence type="ECO:0000256" key="2">
    <source>
        <dbReference type="ARBA" id="ARBA00022723"/>
    </source>
</evidence>
<evidence type="ECO:0000256" key="1">
    <source>
        <dbReference type="ARBA" id="ARBA00009275"/>
    </source>
</evidence>
<reference evidence="5 6" key="1">
    <citation type="submission" date="2017-02" db="EMBL/GenBank/DDBJ databases">
        <title>Genomic diversity within the haloalkaliphilic genus Thioalkalivibrio.</title>
        <authorList>
            <person name="Ahn A.-C."/>
            <person name="Meier-Kolthoff J."/>
            <person name="Overmars L."/>
            <person name="Richter M."/>
            <person name="Woyke T."/>
            <person name="Sorokin D.Y."/>
            <person name="Muyzer G."/>
        </authorList>
    </citation>
    <scope>NUCLEOTIDE SEQUENCE [LARGE SCALE GENOMIC DNA]</scope>
    <source>
        <strain evidence="5 6">ALJD</strain>
    </source>
</reference>
<dbReference type="Gene3D" id="3.20.20.140">
    <property type="entry name" value="Metal-dependent hydrolases"/>
    <property type="match status" value="1"/>
</dbReference>
<evidence type="ECO:0000256" key="4">
    <source>
        <dbReference type="PIRSR" id="PIRSR005902-1"/>
    </source>
</evidence>
<gene>
    <name evidence="5" type="ORF">B1C78_16810</name>
</gene>
<dbReference type="GO" id="GO:0004536">
    <property type="term" value="F:DNA nuclease activity"/>
    <property type="evidence" value="ECO:0007669"/>
    <property type="project" value="InterPro"/>
</dbReference>
<dbReference type="EMBL" id="MVBK01000141">
    <property type="protein sequence ID" value="OOG21020.1"/>
    <property type="molecule type" value="Genomic_DNA"/>
</dbReference>
<evidence type="ECO:0000313" key="6">
    <source>
        <dbReference type="Proteomes" id="UP000189462"/>
    </source>
</evidence>
<dbReference type="PIRSF" id="PIRSF005902">
    <property type="entry name" value="DNase_TatD"/>
    <property type="match status" value="1"/>
</dbReference>
<dbReference type="PROSITE" id="PS01090">
    <property type="entry name" value="TATD_2"/>
    <property type="match status" value="1"/>
</dbReference>
<dbReference type="GO" id="GO:0005829">
    <property type="term" value="C:cytosol"/>
    <property type="evidence" value="ECO:0007669"/>
    <property type="project" value="TreeGrafter"/>
</dbReference>
<evidence type="ECO:0000313" key="5">
    <source>
        <dbReference type="EMBL" id="OOG21020.1"/>
    </source>
</evidence>
<dbReference type="GO" id="GO:0016788">
    <property type="term" value="F:hydrolase activity, acting on ester bonds"/>
    <property type="evidence" value="ECO:0007669"/>
    <property type="project" value="InterPro"/>
</dbReference>
<dbReference type="InterPro" id="IPR032466">
    <property type="entry name" value="Metal_Hydrolase"/>
</dbReference>
<proteinExistence type="inferred from homology"/>
<keyword evidence="3" id="KW-0378">Hydrolase</keyword>
<dbReference type="CDD" id="cd01310">
    <property type="entry name" value="TatD_DNAse"/>
    <property type="match status" value="1"/>
</dbReference>
<comment type="caution">
    <text evidence="5">The sequence shown here is derived from an EMBL/GenBank/DDBJ whole genome shotgun (WGS) entry which is preliminary data.</text>
</comment>
<dbReference type="GO" id="GO:0046872">
    <property type="term" value="F:metal ion binding"/>
    <property type="evidence" value="ECO:0007669"/>
    <property type="project" value="UniProtKB-KW"/>
</dbReference>
<dbReference type="Pfam" id="PF01026">
    <property type="entry name" value="TatD_DNase"/>
    <property type="match status" value="1"/>
</dbReference>
<feature type="binding site" evidence="4">
    <location>
        <position position="8"/>
    </location>
    <ligand>
        <name>a divalent metal cation</name>
        <dbReference type="ChEBI" id="CHEBI:60240"/>
        <label>1</label>
    </ligand>
</feature>
<dbReference type="InterPro" id="IPR001130">
    <property type="entry name" value="TatD-like"/>
</dbReference>
<dbReference type="PROSITE" id="PS01091">
    <property type="entry name" value="TATD_3"/>
    <property type="match status" value="1"/>
</dbReference>
<dbReference type="PANTHER" id="PTHR46124">
    <property type="entry name" value="D-AMINOACYL-TRNA DEACYLASE"/>
    <property type="match status" value="1"/>
</dbReference>
<feature type="binding site" evidence="4">
    <location>
        <position position="155"/>
    </location>
    <ligand>
        <name>a divalent metal cation</name>
        <dbReference type="ChEBI" id="CHEBI:60240"/>
        <label>2</label>
    </ligand>
</feature>
<protein>
    <submittedName>
        <fullName evidence="5">TatD family deoxyribonuclease</fullName>
    </submittedName>
</protein>
<feature type="binding site" evidence="4">
    <location>
        <position position="6"/>
    </location>
    <ligand>
        <name>a divalent metal cation</name>
        <dbReference type="ChEBI" id="CHEBI:60240"/>
        <label>1</label>
    </ligand>
</feature>
<dbReference type="RefSeq" id="WP_077280294.1">
    <property type="nucleotide sequence ID" value="NZ_MVBK01000141.1"/>
</dbReference>
<dbReference type="SUPFAM" id="SSF51556">
    <property type="entry name" value="Metallo-dependent hydrolases"/>
    <property type="match status" value="1"/>
</dbReference>
<name>A0A1V3N7H4_9GAMM</name>
<dbReference type="PANTHER" id="PTHR46124:SF2">
    <property type="entry name" value="D-AMINOACYL-TRNA DEACYLASE"/>
    <property type="match status" value="1"/>
</dbReference>
<dbReference type="OrthoDB" id="9810005at2"/>
<keyword evidence="6" id="KW-1185">Reference proteome</keyword>
<organism evidence="5 6">
    <name type="scientific">Thioalkalivibrio denitrificans</name>
    <dbReference type="NCBI Taxonomy" id="108003"/>
    <lineage>
        <taxon>Bacteria</taxon>
        <taxon>Pseudomonadati</taxon>
        <taxon>Pseudomonadota</taxon>
        <taxon>Gammaproteobacteria</taxon>
        <taxon>Chromatiales</taxon>
        <taxon>Ectothiorhodospiraceae</taxon>
        <taxon>Thioalkalivibrio</taxon>
    </lineage>
</organism>
<dbReference type="NCBIfam" id="TIGR00010">
    <property type="entry name" value="YchF/TatD family DNA exonuclease"/>
    <property type="match status" value="1"/>
</dbReference>
<dbReference type="AlphaFoldDB" id="A0A1V3N7H4"/>
<sequence length="257" mass="28808">MLIDSHCHLDRIDLEKFDGSLDNVLDAARNAGVEHVLCVNIRLEDYPTVHGIAERYPDVSCSVGVHPGETDGAEPTVEDLVSRGRDPLVVAVGETGLDYHYHPDNNEWQRERFRVHIRAARELGKPLIIHTRDAREDTIAILREEGADGPRGVMHCFTETWEMARAALDLGFYVSFSGIVTFRNAEALRDVARRVPDDRLLVETDAPYLAPVPHRGKTNHPAWVRDVAARVAEVRGTDLDTLAELTNRNYDTLFGRG</sequence>
<accession>A0A1V3N7H4</accession>
<feature type="binding site" evidence="4">
    <location>
        <position position="130"/>
    </location>
    <ligand>
        <name>a divalent metal cation</name>
        <dbReference type="ChEBI" id="CHEBI:60240"/>
        <label>2</label>
    </ligand>
</feature>
<keyword evidence="2 4" id="KW-0479">Metal-binding</keyword>
<feature type="binding site" evidence="4">
    <location>
        <position position="94"/>
    </location>
    <ligand>
        <name>a divalent metal cation</name>
        <dbReference type="ChEBI" id="CHEBI:60240"/>
        <label>1</label>
    </ligand>
</feature>